<dbReference type="PANTHER" id="PTHR32134">
    <property type="entry name" value="FNIP REPEAT-CONTAINING PROTEIN"/>
    <property type="match status" value="1"/>
</dbReference>
<dbReference type="KEGG" id="dfa:DFA_00503"/>
<dbReference type="Proteomes" id="UP000007797">
    <property type="component" value="Unassembled WGS sequence"/>
</dbReference>
<dbReference type="Pfam" id="PF05725">
    <property type="entry name" value="FNIP"/>
    <property type="match status" value="4"/>
</dbReference>
<dbReference type="InterPro" id="IPR051251">
    <property type="entry name" value="STK_FNIP-Repeat"/>
</dbReference>
<dbReference type="Gene3D" id="3.80.10.10">
    <property type="entry name" value="Ribonuclease Inhibitor"/>
    <property type="match status" value="1"/>
</dbReference>
<evidence type="ECO:0008006" key="3">
    <source>
        <dbReference type="Google" id="ProtNLM"/>
    </source>
</evidence>
<dbReference type="InterPro" id="IPR008615">
    <property type="entry name" value="FNIP"/>
</dbReference>
<dbReference type="InterPro" id="IPR032675">
    <property type="entry name" value="LRR_dom_sf"/>
</dbReference>
<dbReference type="SUPFAM" id="SSF52058">
    <property type="entry name" value="L domain-like"/>
    <property type="match status" value="1"/>
</dbReference>
<dbReference type="PANTHER" id="PTHR32134:SF169">
    <property type="entry name" value="FNIP REPEAT-CONTAINING PROTEIN-RELATED"/>
    <property type="match status" value="1"/>
</dbReference>
<dbReference type="AlphaFoldDB" id="F4PS96"/>
<sequence>MSTTSILDLPQIIIHQIYSCIEKDEDRINLFFSCKKLMNKKFLVLNVSYSLESFKYQSIVDCCVNLNVQNNHLRNLFSLLYHSKDTVASTNTTLQYIEPAALSPAAAAAAIKWMEMPTFTLPRLNYLRIFKRNNPPEPYLTSQQIVDFASYIPPCVTTIVFEVDFIEPIATNLPNTLKHIKFSLCYNQRISNKTFPASIESITFGAYFEKEIAPGDLPEGLLSLALGFNFDKPLPKGVLPPNLRVCDFDFSFPAHSIHFPESVRSLRLGQNQRAFEENELPPNLESLIYSRYHSTKASFRYGSLPQSLRKLSLPDSFNTILDIGILPHGLTHLTFADNHNCEILPDSLPRGLTHLKFGKYFNQKLPSQLPNLRELIMGMSFNQKIKYLPETLEYLVFGDDFNQPLPSLPMCLKRLELGRNFAQQINYPPQLELLRYACPCPFDSEEQVLPKTTVAIAVDSHDIENPRPDPTFINDYIMSYDLPISNKSLY</sequence>
<name>F4PS96_CACFS</name>
<dbReference type="RefSeq" id="XP_004358492.1">
    <property type="nucleotide sequence ID" value="XM_004358435.1"/>
</dbReference>
<accession>F4PS96</accession>
<proteinExistence type="predicted"/>
<dbReference type="EMBL" id="GL883010">
    <property type="protein sequence ID" value="EGG20642.1"/>
    <property type="molecule type" value="Genomic_DNA"/>
</dbReference>
<keyword evidence="2" id="KW-1185">Reference proteome</keyword>
<dbReference type="GeneID" id="14873414"/>
<reference evidence="2" key="1">
    <citation type="journal article" date="2011" name="Genome Res.">
        <title>Phylogeny-wide analysis of social amoeba genomes highlights ancient origins for complex intercellular communication.</title>
        <authorList>
            <person name="Heidel A.J."/>
            <person name="Lawal H.M."/>
            <person name="Felder M."/>
            <person name="Schilde C."/>
            <person name="Helps N.R."/>
            <person name="Tunggal B."/>
            <person name="Rivero F."/>
            <person name="John U."/>
            <person name="Schleicher M."/>
            <person name="Eichinger L."/>
            <person name="Platzer M."/>
            <person name="Noegel A.A."/>
            <person name="Schaap P."/>
            <person name="Gloeckner G."/>
        </authorList>
    </citation>
    <scope>NUCLEOTIDE SEQUENCE [LARGE SCALE GENOMIC DNA]</scope>
    <source>
        <strain evidence="2">SH3</strain>
    </source>
</reference>
<dbReference type="OMA" id="SAYWLEG"/>
<gene>
    <name evidence="1" type="ORF">DFA_00503</name>
</gene>
<protein>
    <recommendedName>
        <fullName evidence="3">F-box domain-containing protein</fullName>
    </recommendedName>
</protein>
<evidence type="ECO:0000313" key="2">
    <source>
        <dbReference type="Proteomes" id="UP000007797"/>
    </source>
</evidence>
<organism evidence="1 2">
    <name type="scientific">Cavenderia fasciculata</name>
    <name type="common">Slime mold</name>
    <name type="synonym">Dictyostelium fasciculatum</name>
    <dbReference type="NCBI Taxonomy" id="261658"/>
    <lineage>
        <taxon>Eukaryota</taxon>
        <taxon>Amoebozoa</taxon>
        <taxon>Evosea</taxon>
        <taxon>Eumycetozoa</taxon>
        <taxon>Dictyostelia</taxon>
        <taxon>Acytosteliales</taxon>
        <taxon>Cavenderiaceae</taxon>
        <taxon>Cavenderia</taxon>
    </lineage>
</organism>
<evidence type="ECO:0000313" key="1">
    <source>
        <dbReference type="EMBL" id="EGG20642.1"/>
    </source>
</evidence>